<protein>
    <recommendedName>
        <fullName evidence="6">Penicillin-binding protein 1A</fullName>
        <ecNumber evidence="24">2.4.99.28</ecNumber>
        <ecNumber evidence="5">3.4.16.4</ecNumber>
    </recommendedName>
</protein>
<evidence type="ECO:0000256" key="28">
    <source>
        <dbReference type="SAM" id="Phobius"/>
    </source>
</evidence>
<feature type="domain" description="Glycosyl transferase family 51" evidence="30">
    <location>
        <begin position="158"/>
        <end position="330"/>
    </location>
</feature>
<comment type="subcellular location">
    <subcellularLocation>
        <location evidence="1">Cell inner membrane</location>
        <topology evidence="1">Single-pass type II membrane protein</topology>
    </subcellularLocation>
</comment>
<comment type="similarity">
    <text evidence="3">In the C-terminal section; belongs to the transpeptidase family.</text>
</comment>
<dbReference type="PANTHER" id="PTHR32282">
    <property type="entry name" value="BINDING PROTEIN TRANSPEPTIDASE, PUTATIVE-RELATED"/>
    <property type="match status" value="1"/>
</dbReference>
<dbReference type="FunFam" id="1.10.3810.10:FF:000003">
    <property type="entry name" value="Penicillin-binding protein 1a"/>
    <property type="match status" value="1"/>
</dbReference>
<evidence type="ECO:0000256" key="26">
    <source>
        <dbReference type="ARBA" id="ARBA00060592"/>
    </source>
</evidence>
<evidence type="ECO:0000256" key="3">
    <source>
        <dbReference type="ARBA" id="ARBA00007090"/>
    </source>
</evidence>
<dbReference type="InterPro" id="IPR023346">
    <property type="entry name" value="Lysozyme-like_dom_sf"/>
</dbReference>
<name>A0A329CWI4_9BURK</name>
<dbReference type="EC" id="2.4.99.28" evidence="24"/>
<keyword evidence="14" id="KW-0378">Hydrolase</keyword>
<reference evidence="32 33" key="1">
    <citation type="submission" date="2018-06" db="EMBL/GenBank/DDBJ databases">
        <title>Genomic Encyclopedia of Type Strains, Phase III (KMG-III): the genomes of soil and plant-associated and newly described type strains.</title>
        <authorList>
            <person name="Whitman W."/>
        </authorList>
    </citation>
    <scope>NUCLEOTIDE SEQUENCE [LARGE SCALE GENOMIC DNA]</scope>
    <source>
        <strain evidence="32 33">LMG 23644</strain>
    </source>
</reference>
<evidence type="ECO:0000256" key="7">
    <source>
        <dbReference type="ARBA" id="ARBA00022475"/>
    </source>
</evidence>
<evidence type="ECO:0000256" key="16">
    <source>
        <dbReference type="ARBA" id="ARBA00022968"/>
    </source>
</evidence>
<accession>A0A329CWI4</accession>
<evidence type="ECO:0000256" key="13">
    <source>
        <dbReference type="ARBA" id="ARBA00022692"/>
    </source>
</evidence>
<dbReference type="InterPro" id="IPR031376">
    <property type="entry name" value="PCB_OB"/>
</dbReference>
<evidence type="ECO:0000256" key="10">
    <source>
        <dbReference type="ARBA" id="ARBA00022670"/>
    </source>
</evidence>
<keyword evidence="19 28" id="KW-0472">Membrane</keyword>
<evidence type="ECO:0000256" key="5">
    <source>
        <dbReference type="ARBA" id="ARBA00012448"/>
    </source>
</evidence>
<keyword evidence="7" id="KW-1003">Cell membrane</keyword>
<dbReference type="PANTHER" id="PTHR32282:SF27">
    <property type="entry name" value="PENICILLIN-BINDING PROTEIN 1A"/>
    <property type="match status" value="1"/>
</dbReference>
<dbReference type="InterPro" id="IPR001264">
    <property type="entry name" value="Glyco_trans_51"/>
</dbReference>
<evidence type="ECO:0000259" key="30">
    <source>
        <dbReference type="Pfam" id="PF00912"/>
    </source>
</evidence>
<comment type="similarity">
    <text evidence="4">In the N-terminal section; belongs to the glycosyltransferase 51 family.</text>
</comment>
<dbReference type="SUPFAM" id="SSF56601">
    <property type="entry name" value="beta-lactamase/transpeptidase-like"/>
    <property type="match status" value="1"/>
</dbReference>
<keyword evidence="20" id="KW-0046">Antibiotic resistance</keyword>
<evidence type="ECO:0000313" key="32">
    <source>
        <dbReference type="EMBL" id="RAS38899.1"/>
    </source>
</evidence>
<dbReference type="GO" id="GO:0009252">
    <property type="term" value="P:peptidoglycan biosynthetic process"/>
    <property type="evidence" value="ECO:0007669"/>
    <property type="project" value="UniProtKB-UniPathway"/>
</dbReference>
<dbReference type="GO" id="GO:0008658">
    <property type="term" value="F:penicillin binding"/>
    <property type="evidence" value="ECO:0007669"/>
    <property type="project" value="InterPro"/>
</dbReference>
<dbReference type="GO" id="GO:0046677">
    <property type="term" value="P:response to antibiotic"/>
    <property type="evidence" value="ECO:0007669"/>
    <property type="project" value="UniProtKB-KW"/>
</dbReference>
<keyword evidence="8" id="KW-0997">Cell inner membrane</keyword>
<dbReference type="Pfam" id="PF00912">
    <property type="entry name" value="Transgly"/>
    <property type="match status" value="1"/>
</dbReference>
<evidence type="ECO:0000256" key="4">
    <source>
        <dbReference type="ARBA" id="ARBA00007739"/>
    </source>
</evidence>
<dbReference type="EMBL" id="QLTK01000001">
    <property type="protein sequence ID" value="RAS38899.1"/>
    <property type="molecule type" value="Genomic_DNA"/>
</dbReference>
<gene>
    <name evidence="32" type="ORF">BX591_101229</name>
</gene>
<comment type="catalytic activity">
    <reaction evidence="25">
        <text>[GlcNAc-(1-&gt;4)-Mur2Ac(oyl-L-Ala-gamma-D-Glu-L-Lys-D-Ala-D-Ala)](n)-di-trans,octa-cis-undecaprenyl diphosphate + beta-D-GlcNAc-(1-&gt;4)-Mur2Ac(oyl-L-Ala-gamma-D-Glu-L-Lys-D-Ala-D-Ala)-di-trans,octa-cis-undecaprenyl diphosphate = [GlcNAc-(1-&gt;4)-Mur2Ac(oyl-L-Ala-gamma-D-Glu-L-Lys-D-Ala-D-Ala)](n+1)-di-trans,octa-cis-undecaprenyl diphosphate + di-trans,octa-cis-undecaprenyl diphosphate + H(+)</text>
        <dbReference type="Rhea" id="RHEA:23708"/>
        <dbReference type="Rhea" id="RHEA-COMP:9602"/>
        <dbReference type="Rhea" id="RHEA-COMP:9603"/>
        <dbReference type="ChEBI" id="CHEBI:15378"/>
        <dbReference type="ChEBI" id="CHEBI:58405"/>
        <dbReference type="ChEBI" id="CHEBI:60033"/>
        <dbReference type="ChEBI" id="CHEBI:78435"/>
        <dbReference type="EC" id="2.4.99.28"/>
    </reaction>
</comment>
<evidence type="ECO:0000256" key="20">
    <source>
        <dbReference type="ARBA" id="ARBA00023251"/>
    </source>
</evidence>
<dbReference type="GO" id="GO:0030288">
    <property type="term" value="C:outer membrane-bounded periplasmic space"/>
    <property type="evidence" value="ECO:0007669"/>
    <property type="project" value="TreeGrafter"/>
</dbReference>
<keyword evidence="21" id="KW-0511">Multifunctional enzyme</keyword>
<proteinExistence type="inferred from homology"/>
<evidence type="ECO:0000259" key="31">
    <source>
        <dbReference type="Pfam" id="PF17092"/>
    </source>
</evidence>
<dbReference type="GO" id="GO:0005886">
    <property type="term" value="C:plasma membrane"/>
    <property type="evidence" value="ECO:0007669"/>
    <property type="project" value="UniProtKB-SubCell"/>
</dbReference>
<dbReference type="UniPathway" id="UPA00219"/>
<feature type="region of interest" description="Disordered" evidence="27">
    <location>
        <begin position="60"/>
        <end position="92"/>
    </location>
</feature>
<keyword evidence="12" id="KW-0808">Transferase</keyword>
<evidence type="ECO:0000256" key="24">
    <source>
        <dbReference type="ARBA" id="ARBA00044770"/>
    </source>
</evidence>
<dbReference type="AlphaFoldDB" id="A0A329CWI4"/>
<evidence type="ECO:0000256" key="9">
    <source>
        <dbReference type="ARBA" id="ARBA00022645"/>
    </source>
</evidence>
<evidence type="ECO:0000313" key="33">
    <source>
        <dbReference type="Proteomes" id="UP000248918"/>
    </source>
</evidence>
<keyword evidence="11" id="KW-0328">Glycosyltransferase</keyword>
<evidence type="ECO:0000256" key="8">
    <source>
        <dbReference type="ARBA" id="ARBA00022519"/>
    </source>
</evidence>
<comment type="caution">
    <text evidence="32">The sequence shown here is derived from an EMBL/GenBank/DDBJ whole genome shotgun (WGS) entry which is preliminary data.</text>
</comment>
<dbReference type="Gene3D" id="3.40.710.10">
    <property type="entry name" value="DD-peptidase/beta-lactamase superfamily"/>
    <property type="match status" value="2"/>
</dbReference>
<dbReference type="STRING" id="1169143.GCA_000383275_05169"/>
<evidence type="ECO:0000256" key="14">
    <source>
        <dbReference type="ARBA" id="ARBA00022801"/>
    </source>
</evidence>
<feature type="domain" description="Penicillin-binding protein OB-like" evidence="31">
    <location>
        <begin position="417"/>
        <end position="521"/>
    </location>
</feature>
<feature type="region of interest" description="Disordered" evidence="27">
    <location>
        <begin position="851"/>
        <end position="892"/>
    </location>
</feature>
<evidence type="ECO:0000256" key="1">
    <source>
        <dbReference type="ARBA" id="ARBA00004249"/>
    </source>
</evidence>
<dbReference type="EC" id="3.4.16.4" evidence="5"/>
<dbReference type="InterPro" id="IPR012338">
    <property type="entry name" value="Beta-lactam/transpept-like"/>
</dbReference>
<keyword evidence="13 28" id="KW-0812">Transmembrane</keyword>
<evidence type="ECO:0000256" key="22">
    <source>
        <dbReference type="ARBA" id="ARBA00023316"/>
    </source>
</evidence>
<feature type="domain" description="Penicillin-binding protein transpeptidase" evidence="29">
    <location>
        <begin position="523"/>
        <end position="769"/>
    </location>
</feature>
<dbReference type="Pfam" id="PF00905">
    <property type="entry name" value="Transpeptidase"/>
    <property type="match status" value="1"/>
</dbReference>
<keyword evidence="15" id="KW-0133">Cell shape</keyword>
<evidence type="ECO:0000256" key="21">
    <source>
        <dbReference type="ARBA" id="ARBA00023268"/>
    </source>
</evidence>
<evidence type="ECO:0000256" key="17">
    <source>
        <dbReference type="ARBA" id="ARBA00022984"/>
    </source>
</evidence>
<keyword evidence="18 28" id="KW-1133">Transmembrane helix</keyword>
<dbReference type="InterPro" id="IPR050396">
    <property type="entry name" value="Glycosyltr_51/Transpeptidase"/>
</dbReference>
<evidence type="ECO:0000256" key="19">
    <source>
        <dbReference type="ARBA" id="ARBA00023136"/>
    </source>
</evidence>
<evidence type="ECO:0000256" key="18">
    <source>
        <dbReference type="ARBA" id="ARBA00022989"/>
    </source>
</evidence>
<dbReference type="Proteomes" id="UP000248918">
    <property type="component" value="Unassembled WGS sequence"/>
</dbReference>
<dbReference type="GO" id="GO:0009002">
    <property type="term" value="F:serine-type D-Ala-D-Ala carboxypeptidase activity"/>
    <property type="evidence" value="ECO:0007669"/>
    <property type="project" value="UniProtKB-EC"/>
</dbReference>
<dbReference type="NCBIfam" id="TIGR02074">
    <property type="entry name" value="PBP_1a_fam"/>
    <property type="match status" value="1"/>
</dbReference>
<dbReference type="GO" id="GO:0071555">
    <property type="term" value="P:cell wall organization"/>
    <property type="evidence" value="ECO:0007669"/>
    <property type="project" value="UniProtKB-KW"/>
</dbReference>
<feature type="transmembrane region" description="Helical" evidence="28">
    <location>
        <begin position="104"/>
        <end position="128"/>
    </location>
</feature>
<organism evidence="32 33">
    <name type="scientific">Paraburkholderia bryophila</name>
    <dbReference type="NCBI Taxonomy" id="420952"/>
    <lineage>
        <taxon>Bacteria</taxon>
        <taxon>Pseudomonadati</taxon>
        <taxon>Pseudomonadota</taxon>
        <taxon>Betaproteobacteria</taxon>
        <taxon>Burkholderiales</taxon>
        <taxon>Burkholderiaceae</taxon>
        <taxon>Paraburkholderia</taxon>
    </lineage>
</organism>
<keyword evidence="9" id="KW-0121">Carboxypeptidase</keyword>
<dbReference type="GO" id="GO:0006508">
    <property type="term" value="P:proteolysis"/>
    <property type="evidence" value="ECO:0007669"/>
    <property type="project" value="UniProtKB-KW"/>
</dbReference>
<dbReference type="SUPFAM" id="SSF53955">
    <property type="entry name" value="Lysozyme-like"/>
    <property type="match status" value="1"/>
</dbReference>
<dbReference type="GO" id="GO:0008360">
    <property type="term" value="P:regulation of cell shape"/>
    <property type="evidence" value="ECO:0007669"/>
    <property type="project" value="UniProtKB-KW"/>
</dbReference>
<keyword evidence="10" id="KW-0645">Protease</keyword>
<sequence>MRCYVAPDTVPGAVRLAGGTGPRGGVRPEPWCSITIHARATSVCRKAFSYAPTIPVMPIIKRPHSSNSPAGEDRDSYQRTPGRNAASREAEGDARGRRSIGLTLVIWLASLMGTLAVVGALIVGYALVVMGPQLPSLDALTDYRPKVPLRVYTADHVLIGEFGDERRSIVRFQDIPDQMKKAVLAIEDYRFYEHGGVDFLGILRAGFADLAHGGASQGASTITMQVARNFFLSSEKTYTRKIYEMLLAYKIERALTKDQILELYMNQIYLGERAYGFASAARVYFGKDLKDITLAEAAMLAGLPKAPSAYNPVVNPKRAKIRQEYILRRMFELKYISQEQYDQAVKEEIHTRNPGNEYSVHAEYIAEMVRQMMYAQYKDETYTRGLNVTTTIDSADQDAAYNAVRKGVMDYERRHGYRGPEGFVALPAPGDDRDQTIDDALTDHPDNGEIIAAVVTDANPKLVKAQLVDGTQVAISGDGLRFVAGGLSARATAATKIKPGSIVRLFADDKGNWQITQLPQVEGALVSLTPQDGAIRALVGGFDFNKNKFNHVTQAWRQPGSSFKPFIYSAALDKGLGPATIINDAPLYFPSSTPGGDAWEPKDDDQPDGPMPMRLALQKSKNLVSIRILSFIGTKYAQDFVTQRFGFDADKTPPYLPMALGAGLVTPLQSAGAYSVFANGGYRINPYLIAEVTDARGQPLSKAQPLTAGRDAPRTLEPRNAYIMNSLLHSVATAGTGAGTNVLHRSDLQGKTGTTNDAKDGWFAGYQQSLVAVAWMGYDQPKSLGSREFGAQLALPIWVEYMQRALRGVPQAEPAQPDGVTQVDGELFYTDMTPGNGFVASIGLDSANPTAGASDAVGGVGPAGMTPPAVPPPNVSSNEKKQILDLFESNKP</sequence>
<evidence type="ECO:0000256" key="6">
    <source>
        <dbReference type="ARBA" id="ARBA00018638"/>
    </source>
</evidence>
<comment type="catalytic activity">
    <reaction evidence="23">
        <text>Preferential cleavage: (Ac)2-L-Lys-D-Ala-|-D-Ala. Also transpeptidation of peptidyl-alanyl moieties that are N-acyl substituents of D-alanine.</text>
        <dbReference type="EC" id="3.4.16.4"/>
    </reaction>
</comment>
<evidence type="ECO:0000256" key="12">
    <source>
        <dbReference type="ARBA" id="ARBA00022679"/>
    </source>
</evidence>
<comment type="pathway">
    <text evidence="2">Cell wall biogenesis; peptidoglycan biosynthesis.</text>
</comment>
<keyword evidence="17" id="KW-0573">Peptidoglycan synthesis</keyword>
<evidence type="ECO:0000256" key="15">
    <source>
        <dbReference type="ARBA" id="ARBA00022960"/>
    </source>
</evidence>
<dbReference type="Gene3D" id="1.10.3810.10">
    <property type="entry name" value="Biosynthetic peptidoglycan transglycosylase-like"/>
    <property type="match status" value="1"/>
</dbReference>
<comment type="pathway">
    <text evidence="26">Glycan biosynthesis.</text>
</comment>
<evidence type="ECO:0000256" key="11">
    <source>
        <dbReference type="ARBA" id="ARBA00022676"/>
    </source>
</evidence>
<dbReference type="GO" id="GO:0008955">
    <property type="term" value="F:peptidoglycan glycosyltransferase activity"/>
    <property type="evidence" value="ECO:0007669"/>
    <property type="project" value="UniProtKB-EC"/>
</dbReference>
<evidence type="ECO:0000259" key="29">
    <source>
        <dbReference type="Pfam" id="PF00905"/>
    </source>
</evidence>
<dbReference type="InterPro" id="IPR001460">
    <property type="entry name" value="PCN-bd_Tpept"/>
</dbReference>
<evidence type="ECO:0000256" key="23">
    <source>
        <dbReference type="ARBA" id="ARBA00034000"/>
    </source>
</evidence>
<dbReference type="Pfam" id="PF17092">
    <property type="entry name" value="PCB_OB"/>
    <property type="match status" value="1"/>
</dbReference>
<evidence type="ECO:0000256" key="27">
    <source>
        <dbReference type="SAM" id="MobiDB-lite"/>
    </source>
</evidence>
<evidence type="ECO:0000256" key="25">
    <source>
        <dbReference type="ARBA" id="ARBA00049902"/>
    </source>
</evidence>
<evidence type="ECO:0000256" key="2">
    <source>
        <dbReference type="ARBA" id="ARBA00004752"/>
    </source>
</evidence>
<keyword evidence="22" id="KW-0961">Cell wall biogenesis/degradation</keyword>
<dbReference type="InterPro" id="IPR036950">
    <property type="entry name" value="PBP_transglycosylase"/>
</dbReference>
<feature type="compositionally biased region" description="Basic and acidic residues" evidence="27">
    <location>
        <begin position="878"/>
        <end position="892"/>
    </location>
</feature>
<keyword evidence="16" id="KW-0735">Signal-anchor</keyword>